<dbReference type="SUPFAM" id="SSF56784">
    <property type="entry name" value="HAD-like"/>
    <property type="match status" value="1"/>
</dbReference>
<evidence type="ECO:0000256" key="15">
    <source>
        <dbReference type="ARBA" id="ARBA00023136"/>
    </source>
</evidence>
<keyword evidence="12" id="KW-0460">Magnesium</keyword>
<protein>
    <recommendedName>
        <fullName evidence="5">Magnesium-transporting ATPase, P-type 1</fullName>
        <ecNumber evidence="4">7.2.2.14</ecNumber>
    </recommendedName>
    <alternativeName>
        <fullName evidence="16">Mg(2+) transport ATPase, P-type 1</fullName>
    </alternativeName>
</protein>
<comment type="similarity">
    <text evidence="3">Belongs to the cation transport ATPase (P-type) (TC 3.A.3) family. Type IIIB subfamily.</text>
</comment>
<comment type="subcellular location">
    <subcellularLocation>
        <location evidence="2">Cell inner membrane</location>
        <topology evidence="2">Multi-pass membrane protein</topology>
    </subcellularLocation>
</comment>
<reference evidence="21 22" key="1">
    <citation type="submission" date="2022-11" db="EMBL/GenBank/DDBJ databases">
        <title>Minimal conservation of predation-associated metabolite biosynthetic gene clusters underscores biosynthetic potential of Myxococcota including descriptions for ten novel species: Archangium lansinium sp. nov., Myxococcus landrumus sp. nov., Nannocystis bai.</title>
        <authorList>
            <person name="Ahearne A."/>
            <person name="Stevens C."/>
            <person name="Dowd S."/>
        </authorList>
    </citation>
    <scope>NUCLEOTIDE SEQUENCE [LARGE SCALE GENOMIC DNA]</scope>
    <source>
        <strain evidence="21 22">BB15-2</strain>
    </source>
</reference>
<evidence type="ECO:0000256" key="18">
    <source>
        <dbReference type="SAM" id="MobiDB-lite"/>
    </source>
</evidence>
<evidence type="ECO:0000256" key="1">
    <source>
        <dbReference type="ARBA" id="ARBA00003954"/>
    </source>
</evidence>
<evidence type="ECO:0000256" key="9">
    <source>
        <dbReference type="ARBA" id="ARBA00022692"/>
    </source>
</evidence>
<dbReference type="SFLD" id="SFLDG00002">
    <property type="entry name" value="C1.7:_P-type_atpase_like"/>
    <property type="match status" value="1"/>
</dbReference>
<dbReference type="EC" id="7.2.2.14" evidence="4"/>
<keyword evidence="6" id="KW-1003">Cell membrane</keyword>
<evidence type="ECO:0000256" key="14">
    <source>
        <dbReference type="ARBA" id="ARBA00022989"/>
    </source>
</evidence>
<evidence type="ECO:0000256" key="12">
    <source>
        <dbReference type="ARBA" id="ARBA00022842"/>
    </source>
</evidence>
<evidence type="ECO:0000256" key="16">
    <source>
        <dbReference type="ARBA" id="ARBA00029806"/>
    </source>
</evidence>
<dbReference type="EMBL" id="JAQNDL010000003">
    <property type="protein sequence ID" value="MDC0720843.1"/>
    <property type="molecule type" value="Genomic_DNA"/>
</dbReference>
<keyword evidence="15 19" id="KW-0472">Membrane</keyword>
<feature type="transmembrane region" description="Helical" evidence="19">
    <location>
        <begin position="801"/>
        <end position="821"/>
    </location>
</feature>
<dbReference type="Pfam" id="PF00689">
    <property type="entry name" value="Cation_ATPase_C"/>
    <property type="match status" value="1"/>
</dbReference>
<comment type="caution">
    <text evidence="21">The sequence shown here is derived from an EMBL/GenBank/DDBJ whole genome shotgun (WGS) entry which is preliminary data.</text>
</comment>
<dbReference type="SUPFAM" id="SSF81653">
    <property type="entry name" value="Calcium ATPase, transduction domain A"/>
    <property type="match status" value="1"/>
</dbReference>
<evidence type="ECO:0000256" key="19">
    <source>
        <dbReference type="SAM" id="Phobius"/>
    </source>
</evidence>
<evidence type="ECO:0000256" key="5">
    <source>
        <dbReference type="ARBA" id="ARBA00013555"/>
    </source>
</evidence>
<dbReference type="Proteomes" id="UP001221686">
    <property type="component" value="Unassembled WGS sequence"/>
</dbReference>
<evidence type="ECO:0000256" key="11">
    <source>
        <dbReference type="ARBA" id="ARBA00022840"/>
    </source>
</evidence>
<keyword evidence="9 19" id="KW-0812">Transmembrane</keyword>
<dbReference type="InterPro" id="IPR023214">
    <property type="entry name" value="HAD_sf"/>
</dbReference>
<dbReference type="SFLD" id="SFLDF00027">
    <property type="entry name" value="p-type_atpase"/>
    <property type="match status" value="1"/>
</dbReference>
<sequence length="893" mass="96044">MPSRTDEAPTHAVSTGAGDRHARPLQARRARRAEARVGVEADPMRAMTAALSEAFAQLRSSERGLTDREVRDRLAALGLNEVVPPQRANLVRDVLARFTNPLIAILAFASLVSLSLGDLVNASIILVMIALSIALETFQTRRSQAAAERLRGRVAPEATALRDGHFIRVPQRELVPGDVVRLAAGALVPADCRLVTARDLHVQQAALTGEPLPAEKEATADPAGDVRDPAGMAHAVFLGTSVVSGVATALVVATGARTQFGDIARALARRGPRTEFEVGMFDFGAFILKTVVFLVLFVFVIAAAGHRPVLEALLFALALAVGLTPEFLPMITTVTLGEGALRMAKQRVIVKNLAAIQNLGSIDVLCCDKTGTLTEGRMTLERHVDPFGAADERPLRLASINSFFESGIDYGFDDAVLDRAGIDPLDAAVLRHEHPDLRGWRKLDELPFDFERRRISILAEKDGASLLVTKGAPEGLLAQATSCETGGARRPLDAELRARCEATFRELSTHGYRVLAVAYKEISAVAPLRAGDEAGLTLAGFLAFVDAPLLGAARVLAALAAEGVRVKIVSGDNELVVRHIADRVGIDPGQLLLGAEVDRLGDAALGKVAEETRLFARVSPAHKSRIIRALRARGHVVGYLGDGINDAPSLHGADVGISVAGAVDVARDAAEVILLERDLGVLLAGILEGRRAFGNVMKYVLMGTSSNFGNMVSMAGAFVILPFLPMLPTQILLNNFLYDLAQITIPTDNVDPGFLKKPRRWDIGLIRRFMVVLGPVSSLYDILTFYALLHLFHASPALFHTGWFVESLVTQTLVLFVIRTAARPWDSRPSRPLVLTALAVVITALVLPWTPLATPLGFVALPPGFFLFLVVVAVTYLAFVEGVKRRLFARFLE</sequence>
<feature type="transmembrane region" description="Helical" evidence="19">
    <location>
        <begin position="119"/>
        <end position="138"/>
    </location>
</feature>
<keyword evidence="8" id="KW-0597">Phosphoprotein</keyword>
<dbReference type="PANTHER" id="PTHR42861">
    <property type="entry name" value="CALCIUM-TRANSPORTING ATPASE"/>
    <property type="match status" value="1"/>
</dbReference>
<feature type="transmembrane region" description="Helical" evidence="19">
    <location>
        <begin position="856"/>
        <end position="880"/>
    </location>
</feature>
<organism evidence="21 22">
    <name type="scientific">Nannocystis bainbridge</name>
    <dbReference type="NCBI Taxonomy" id="2995303"/>
    <lineage>
        <taxon>Bacteria</taxon>
        <taxon>Pseudomonadati</taxon>
        <taxon>Myxococcota</taxon>
        <taxon>Polyangia</taxon>
        <taxon>Nannocystales</taxon>
        <taxon>Nannocystaceae</taxon>
        <taxon>Nannocystis</taxon>
    </lineage>
</organism>
<keyword evidence="7" id="KW-0997">Cell inner membrane</keyword>
<comment type="function">
    <text evidence="1">Mediates magnesium influx to the cytosol.</text>
</comment>
<feature type="transmembrane region" description="Helical" evidence="19">
    <location>
        <begin position="94"/>
        <end position="113"/>
    </location>
</feature>
<keyword evidence="10" id="KW-0547">Nucleotide-binding</keyword>
<dbReference type="Gene3D" id="2.70.150.10">
    <property type="entry name" value="Calcium-transporting ATPase, cytoplasmic transduction domain A"/>
    <property type="match status" value="1"/>
</dbReference>
<dbReference type="InterPro" id="IPR008250">
    <property type="entry name" value="ATPase_P-typ_transduc_dom_A_sf"/>
</dbReference>
<dbReference type="InterPro" id="IPR006415">
    <property type="entry name" value="P-type_ATPase_IIIB"/>
</dbReference>
<dbReference type="InterPro" id="IPR044492">
    <property type="entry name" value="P_typ_ATPase_HD_dom"/>
</dbReference>
<dbReference type="InterPro" id="IPR001757">
    <property type="entry name" value="P_typ_ATPase"/>
</dbReference>
<dbReference type="Gene3D" id="3.40.1110.10">
    <property type="entry name" value="Calcium-transporting ATPase, cytoplasmic domain N"/>
    <property type="match status" value="1"/>
</dbReference>
<evidence type="ECO:0000256" key="4">
    <source>
        <dbReference type="ARBA" id="ARBA00012786"/>
    </source>
</evidence>
<dbReference type="InterPro" id="IPR023298">
    <property type="entry name" value="ATPase_P-typ_TM_dom_sf"/>
</dbReference>
<dbReference type="InterPro" id="IPR006068">
    <property type="entry name" value="ATPase_P-typ_cation-transptr_C"/>
</dbReference>
<evidence type="ECO:0000256" key="17">
    <source>
        <dbReference type="ARBA" id="ARBA00047295"/>
    </source>
</evidence>
<evidence type="ECO:0000256" key="6">
    <source>
        <dbReference type="ARBA" id="ARBA00022475"/>
    </source>
</evidence>
<dbReference type="SMART" id="SM00831">
    <property type="entry name" value="Cation_ATPase_N"/>
    <property type="match status" value="1"/>
</dbReference>
<gene>
    <name evidence="21" type="primary">mgtA</name>
    <name evidence="21" type="ORF">POL25_28320</name>
</gene>
<dbReference type="InterPro" id="IPR059000">
    <property type="entry name" value="ATPase_P-type_domA"/>
</dbReference>
<dbReference type="Pfam" id="PF00690">
    <property type="entry name" value="Cation_ATPase_N"/>
    <property type="match status" value="1"/>
</dbReference>
<feature type="transmembrane region" description="Helical" evidence="19">
    <location>
        <begin position="833"/>
        <end position="850"/>
    </location>
</feature>
<dbReference type="NCBIfam" id="TIGR01494">
    <property type="entry name" value="ATPase_P-type"/>
    <property type="match status" value="2"/>
</dbReference>
<evidence type="ECO:0000313" key="21">
    <source>
        <dbReference type="EMBL" id="MDC0720843.1"/>
    </source>
</evidence>
<evidence type="ECO:0000256" key="10">
    <source>
        <dbReference type="ARBA" id="ARBA00022741"/>
    </source>
</evidence>
<evidence type="ECO:0000256" key="13">
    <source>
        <dbReference type="ARBA" id="ARBA00022967"/>
    </source>
</evidence>
<keyword evidence="13" id="KW-1278">Translocase</keyword>
<evidence type="ECO:0000256" key="2">
    <source>
        <dbReference type="ARBA" id="ARBA00004429"/>
    </source>
</evidence>
<feature type="transmembrane region" description="Helical" evidence="19">
    <location>
        <begin position="769"/>
        <end position="789"/>
    </location>
</feature>
<evidence type="ECO:0000259" key="20">
    <source>
        <dbReference type="SMART" id="SM00831"/>
    </source>
</evidence>
<dbReference type="Pfam" id="PF13246">
    <property type="entry name" value="Cation_ATPase"/>
    <property type="match status" value="1"/>
</dbReference>
<dbReference type="Pfam" id="PF00122">
    <property type="entry name" value="E1-E2_ATPase"/>
    <property type="match status" value="1"/>
</dbReference>
<proteinExistence type="inferred from homology"/>
<dbReference type="InterPro" id="IPR036412">
    <property type="entry name" value="HAD-like_sf"/>
</dbReference>
<feature type="region of interest" description="Disordered" evidence="18">
    <location>
        <begin position="1"/>
        <end position="29"/>
    </location>
</feature>
<feature type="transmembrane region" description="Helical" evidence="19">
    <location>
        <begin position="312"/>
        <end position="337"/>
    </location>
</feature>
<dbReference type="InterPro" id="IPR018303">
    <property type="entry name" value="ATPase_P-typ_P_site"/>
</dbReference>
<dbReference type="Gene3D" id="1.20.1110.10">
    <property type="entry name" value="Calcium-transporting ATPase, transmembrane domain"/>
    <property type="match status" value="1"/>
</dbReference>
<name>A0ABT5E7G9_9BACT</name>
<evidence type="ECO:0000313" key="22">
    <source>
        <dbReference type="Proteomes" id="UP001221686"/>
    </source>
</evidence>
<dbReference type="SFLD" id="SFLDS00003">
    <property type="entry name" value="Haloacid_Dehalogenase"/>
    <property type="match status" value="1"/>
</dbReference>
<evidence type="ECO:0000256" key="7">
    <source>
        <dbReference type="ARBA" id="ARBA00022519"/>
    </source>
</evidence>
<comment type="catalytic activity">
    <reaction evidence="17">
        <text>Mg(2+)(out) + ATP + H2O = Mg(2+)(in) + ADP + phosphate + H(+)</text>
        <dbReference type="Rhea" id="RHEA:10260"/>
        <dbReference type="ChEBI" id="CHEBI:15377"/>
        <dbReference type="ChEBI" id="CHEBI:15378"/>
        <dbReference type="ChEBI" id="CHEBI:18420"/>
        <dbReference type="ChEBI" id="CHEBI:30616"/>
        <dbReference type="ChEBI" id="CHEBI:43474"/>
        <dbReference type="ChEBI" id="CHEBI:456216"/>
        <dbReference type="EC" id="7.2.2.14"/>
    </reaction>
</comment>
<feature type="transmembrane region" description="Helical" evidence="19">
    <location>
        <begin position="283"/>
        <end position="306"/>
    </location>
</feature>
<dbReference type="SUPFAM" id="SSF81665">
    <property type="entry name" value="Calcium ATPase, transmembrane domain M"/>
    <property type="match status" value="1"/>
</dbReference>
<evidence type="ECO:0000256" key="8">
    <source>
        <dbReference type="ARBA" id="ARBA00022553"/>
    </source>
</evidence>
<keyword evidence="11" id="KW-0067">ATP-binding</keyword>
<dbReference type="Gene3D" id="3.40.50.1000">
    <property type="entry name" value="HAD superfamily/HAD-like"/>
    <property type="match status" value="1"/>
</dbReference>
<feature type="domain" description="Cation-transporting P-type ATPase N-terminal" evidence="20">
    <location>
        <begin position="45"/>
        <end position="118"/>
    </location>
</feature>
<accession>A0ABT5E7G9</accession>
<dbReference type="PRINTS" id="PR01836">
    <property type="entry name" value="MGATPASE"/>
</dbReference>
<dbReference type="NCBIfam" id="TIGR01524">
    <property type="entry name" value="ATPase-IIIB_Mg"/>
    <property type="match status" value="1"/>
</dbReference>
<keyword evidence="22" id="KW-1185">Reference proteome</keyword>
<dbReference type="InterPro" id="IPR004014">
    <property type="entry name" value="ATPase_P-typ_cation-transptr_N"/>
</dbReference>
<dbReference type="PROSITE" id="PS00154">
    <property type="entry name" value="ATPASE_E1_E2"/>
    <property type="match status" value="1"/>
</dbReference>
<dbReference type="InterPro" id="IPR023299">
    <property type="entry name" value="ATPase_P-typ_cyto_dom_N"/>
</dbReference>
<keyword evidence="14 19" id="KW-1133">Transmembrane helix</keyword>
<evidence type="ECO:0000256" key="3">
    <source>
        <dbReference type="ARBA" id="ARBA00008746"/>
    </source>
</evidence>